<dbReference type="AlphaFoldDB" id="A0A0E9R8Q2"/>
<name>A0A0E9R8Q2_ANGAN</name>
<reference evidence="1" key="2">
    <citation type="journal article" date="2015" name="Fish Shellfish Immunol.">
        <title>Early steps in the European eel (Anguilla anguilla)-Vibrio vulnificus interaction in the gills: Role of the RtxA13 toxin.</title>
        <authorList>
            <person name="Callol A."/>
            <person name="Pajuelo D."/>
            <person name="Ebbesson L."/>
            <person name="Teles M."/>
            <person name="MacKenzie S."/>
            <person name="Amaro C."/>
        </authorList>
    </citation>
    <scope>NUCLEOTIDE SEQUENCE</scope>
</reference>
<sequence length="30" mass="3651">MLHKFFKIKMRTNASALLDKYTEIKKMNHI</sequence>
<reference evidence="1" key="1">
    <citation type="submission" date="2014-11" db="EMBL/GenBank/DDBJ databases">
        <authorList>
            <person name="Amaro Gonzalez C."/>
        </authorList>
    </citation>
    <scope>NUCLEOTIDE SEQUENCE</scope>
</reference>
<accession>A0A0E9R8Q2</accession>
<organism evidence="1">
    <name type="scientific">Anguilla anguilla</name>
    <name type="common">European freshwater eel</name>
    <name type="synonym">Muraena anguilla</name>
    <dbReference type="NCBI Taxonomy" id="7936"/>
    <lineage>
        <taxon>Eukaryota</taxon>
        <taxon>Metazoa</taxon>
        <taxon>Chordata</taxon>
        <taxon>Craniata</taxon>
        <taxon>Vertebrata</taxon>
        <taxon>Euteleostomi</taxon>
        <taxon>Actinopterygii</taxon>
        <taxon>Neopterygii</taxon>
        <taxon>Teleostei</taxon>
        <taxon>Anguilliformes</taxon>
        <taxon>Anguillidae</taxon>
        <taxon>Anguilla</taxon>
    </lineage>
</organism>
<proteinExistence type="predicted"/>
<evidence type="ECO:0000313" key="1">
    <source>
        <dbReference type="EMBL" id="JAH24835.1"/>
    </source>
</evidence>
<protein>
    <submittedName>
        <fullName evidence="1">Uncharacterized protein</fullName>
    </submittedName>
</protein>
<dbReference type="EMBL" id="GBXM01083742">
    <property type="protein sequence ID" value="JAH24835.1"/>
    <property type="molecule type" value="Transcribed_RNA"/>
</dbReference>